<evidence type="ECO:0000313" key="1">
    <source>
        <dbReference type="EMBL" id="MDG6146357.1"/>
    </source>
</evidence>
<name>A0A9X4NZ69_9LACT</name>
<dbReference type="Gene3D" id="3.30.70.1320">
    <property type="entry name" value="Multidrug efflux transporter AcrB pore domain like"/>
    <property type="match status" value="1"/>
</dbReference>
<comment type="caution">
    <text evidence="1">The sequence shown here is derived from an EMBL/GenBank/DDBJ whole genome shotgun (WGS) entry which is preliminary data.</text>
</comment>
<feature type="non-terminal residue" evidence="1">
    <location>
        <position position="82"/>
    </location>
</feature>
<sequence length="82" mass="9135">MEKLLREIPGVEYLYSISHPGSALVIVRFKVGTKEEDAIVSTYNKLFSNFDRIPPGASKPLIKVRSIDNVPILALTLWGTGY</sequence>
<protein>
    <submittedName>
        <fullName evidence="1">Uncharacterized protein</fullName>
    </submittedName>
</protein>
<dbReference type="SUPFAM" id="SSF82693">
    <property type="entry name" value="Multidrug efflux transporter AcrB pore domain, PN1, PN2, PC1 and PC2 subdomains"/>
    <property type="match status" value="1"/>
</dbReference>
<accession>A0A9X4NZ69</accession>
<dbReference type="AlphaFoldDB" id="A0A9X4NZ69"/>
<dbReference type="Proteomes" id="UP001153199">
    <property type="component" value="Unassembled WGS sequence"/>
</dbReference>
<proteinExistence type="predicted"/>
<reference evidence="1" key="1">
    <citation type="submission" date="2022-06" db="EMBL/GenBank/DDBJ databases">
        <title>Lactococcus from bovine mastitis in China.</title>
        <authorList>
            <person name="Lin Y."/>
            <person name="Han B."/>
        </authorList>
    </citation>
    <scope>NUCLEOTIDE SEQUENCE</scope>
    <source>
        <strain evidence="1">Ningxia-I-26</strain>
    </source>
</reference>
<keyword evidence="2" id="KW-1185">Reference proteome</keyword>
<dbReference type="EMBL" id="JAMWFV010000096">
    <property type="protein sequence ID" value="MDG6146357.1"/>
    <property type="molecule type" value="Genomic_DNA"/>
</dbReference>
<organism evidence="1 2">
    <name type="scientific">Lactococcus formosensis</name>
    <dbReference type="NCBI Taxonomy" id="1281486"/>
    <lineage>
        <taxon>Bacteria</taxon>
        <taxon>Bacillati</taxon>
        <taxon>Bacillota</taxon>
        <taxon>Bacilli</taxon>
        <taxon>Lactobacillales</taxon>
        <taxon>Streptococcaceae</taxon>
        <taxon>Lactococcus</taxon>
    </lineage>
</organism>
<dbReference type="Gene3D" id="3.30.70.1430">
    <property type="entry name" value="Multidrug efflux transporter AcrB pore domain"/>
    <property type="match status" value="1"/>
</dbReference>
<gene>
    <name evidence="1" type="ORF">NF717_12000</name>
</gene>
<evidence type="ECO:0000313" key="2">
    <source>
        <dbReference type="Proteomes" id="UP001153199"/>
    </source>
</evidence>